<dbReference type="InterPro" id="IPR035901">
    <property type="entry name" value="GIY-YIG_endonuc_sf"/>
</dbReference>
<protein>
    <submittedName>
        <fullName evidence="2">GIY-YIG nuclease family protein</fullName>
    </submittedName>
</protein>
<reference evidence="2 3" key="1">
    <citation type="submission" date="2024-10" db="EMBL/GenBank/DDBJ databases">
        <title>The Natural Products Discovery Center: Release of the First 8490 Sequenced Strains for Exploring Actinobacteria Biosynthetic Diversity.</title>
        <authorList>
            <person name="Kalkreuter E."/>
            <person name="Kautsar S.A."/>
            <person name="Yang D."/>
            <person name="Bader C.D."/>
            <person name="Teijaro C.N."/>
            <person name="Fluegel L."/>
            <person name="Davis C.M."/>
            <person name="Simpson J.R."/>
            <person name="Lauterbach L."/>
            <person name="Steele A.D."/>
            <person name="Gui C."/>
            <person name="Meng S."/>
            <person name="Li G."/>
            <person name="Viehrig K."/>
            <person name="Ye F."/>
            <person name="Su P."/>
            <person name="Kiefer A.F."/>
            <person name="Nichols A."/>
            <person name="Cepeda A.J."/>
            <person name="Yan W."/>
            <person name="Fan B."/>
            <person name="Jiang Y."/>
            <person name="Adhikari A."/>
            <person name="Zheng C.-J."/>
            <person name="Schuster L."/>
            <person name="Cowan T.M."/>
            <person name="Smanski M.J."/>
            <person name="Chevrette M.G."/>
            <person name="De Carvalho L.P.S."/>
            <person name="Shen B."/>
        </authorList>
    </citation>
    <scope>NUCLEOTIDE SEQUENCE [LARGE SCALE GENOMIC DNA]</scope>
    <source>
        <strain evidence="2 3">NPDC020979</strain>
    </source>
</reference>
<evidence type="ECO:0000313" key="2">
    <source>
        <dbReference type="EMBL" id="MFI0908941.1"/>
    </source>
</evidence>
<accession>A0ABW7SYA0</accession>
<keyword evidence="3" id="KW-1185">Reference proteome</keyword>
<proteinExistence type="predicted"/>
<dbReference type="InterPro" id="IPR000305">
    <property type="entry name" value="GIY-YIG_endonuc"/>
</dbReference>
<dbReference type="Proteomes" id="UP001611162">
    <property type="component" value="Unassembled WGS sequence"/>
</dbReference>
<organism evidence="2 3">
    <name type="scientific">Streptomyces abikoensis</name>
    <dbReference type="NCBI Taxonomy" id="97398"/>
    <lineage>
        <taxon>Bacteria</taxon>
        <taxon>Bacillati</taxon>
        <taxon>Actinomycetota</taxon>
        <taxon>Actinomycetes</taxon>
        <taxon>Kitasatosporales</taxon>
        <taxon>Streptomycetaceae</taxon>
        <taxon>Streptomyces</taxon>
    </lineage>
</organism>
<feature type="domain" description="GIY-YIG" evidence="1">
    <location>
        <begin position="51"/>
        <end position="129"/>
    </location>
</feature>
<sequence length="280" mass="31359">MTESSGAGGRGVFHDDFRLSITKALGDQLAEALRSLGRALLSEESLSKLEERPGVYQLYVKDTFVYVGKADRKHKGLPGRLRNHLRKLSGRRNLDLADVTFSCLYVDEDFSALAPEQLLINHYRERGGIPWNYSGFGSKDPGRRRDTTVLKKDHFDVQYPINLGVPVQGLIPGAVDPRTYLKNLKAGLPYNFRYAEPPFASNILVEVPDGPITADEAFRLASAVLPASWQITALLNYVIMYEEDQHYKSASRYYRAGEVIDQEPEKSLAPLTPEDLGDIE</sequence>
<gene>
    <name evidence="2" type="ORF">ACH4TF_00635</name>
</gene>
<dbReference type="CDD" id="cd00719">
    <property type="entry name" value="GIY-YIG_SF"/>
    <property type="match status" value="1"/>
</dbReference>
<dbReference type="RefSeq" id="WP_397611742.1">
    <property type="nucleotide sequence ID" value="NZ_JBIRRB010000001.1"/>
</dbReference>
<dbReference type="Gene3D" id="3.40.1440.10">
    <property type="entry name" value="GIY-YIG endonuclease"/>
    <property type="match status" value="1"/>
</dbReference>
<evidence type="ECO:0000313" key="3">
    <source>
        <dbReference type="Proteomes" id="UP001611162"/>
    </source>
</evidence>
<dbReference type="SUPFAM" id="SSF82771">
    <property type="entry name" value="GIY-YIG endonuclease"/>
    <property type="match status" value="1"/>
</dbReference>
<dbReference type="EMBL" id="JBIRRB010000001">
    <property type="protein sequence ID" value="MFI0908941.1"/>
    <property type="molecule type" value="Genomic_DNA"/>
</dbReference>
<dbReference type="PROSITE" id="PS50164">
    <property type="entry name" value="GIY_YIG"/>
    <property type="match status" value="1"/>
</dbReference>
<evidence type="ECO:0000259" key="1">
    <source>
        <dbReference type="PROSITE" id="PS50164"/>
    </source>
</evidence>
<name>A0ABW7SYA0_9ACTN</name>
<comment type="caution">
    <text evidence="2">The sequence shown here is derived from an EMBL/GenBank/DDBJ whole genome shotgun (WGS) entry which is preliminary data.</text>
</comment>